<evidence type="ECO:0000313" key="8">
    <source>
        <dbReference type="Proteomes" id="UP001071478"/>
    </source>
</evidence>
<dbReference type="PANTHER" id="PTHR33154">
    <property type="entry name" value="TRANSCRIPTIONAL REGULATOR, ARSR FAMILY"/>
    <property type="match status" value="1"/>
</dbReference>
<evidence type="ECO:0000256" key="3">
    <source>
        <dbReference type="ARBA" id="ARBA00023163"/>
    </source>
</evidence>
<dbReference type="RefSeq" id="WP_248167747.1">
    <property type="nucleotide sequence ID" value="NZ_JALNJA010000002.1"/>
</dbReference>
<comment type="caution">
    <text evidence="7">The sequence shown here is derived from an EMBL/GenBank/DDBJ whole genome shotgun (WGS) entry which is preliminary data.</text>
</comment>
<organism evidence="7 8">
    <name type="scientific">Corynebacterium pygosceleis</name>
    <dbReference type="NCBI Taxonomy" id="2800406"/>
    <lineage>
        <taxon>Bacteria</taxon>
        <taxon>Bacillati</taxon>
        <taxon>Actinomycetota</taxon>
        <taxon>Actinomycetes</taxon>
        <taxon>Mycobacteriales</taxon>
        <taxon>Corynebacteriaceae</taxon>
        <taxon>Corynebacterium</taxon>
    </lineage>
</organism>
<evidence type="ECO:0000256" key="2">
    <source>
        <dbReference type="ARBA" id="ARBA00023125"/>
    </source>
</evidence>
<dbReference type="InterPro" id="IPR036388">
    <property type="entry name" value="WH-like_DNA-bd_sf"/>
</dbReference>
<dbReference type="PANTHER" id="PTHR33154:SF18">
    <property type="entry name" value="ARSENICAL RESISTANCE OPERON REPRESSOR"/>
    <property type="match status" value="1"/>
</dbReference>
<evidence type="ECO:0000259" key="5">
    <source>
        <dbReference type="PROSITE" id="PS50987"/>
    </source>
</evidence>
<keyword evidence="9" id="KW-1185">Reference proteome</keyword>
<dbReference type="CDD" id="cd00090">
    <property type="entry name" value="HTH_ARSR"/>
    <property type="match status" value="1"/>
</dbReference>
<dbReference type="EMBL" id="JAPMKU010000002">
    <property type="protein sequence ID" value="MCX7468217.1"/>
    <property type="molecule type" value="Genomic_DNA"/>
</dbReference>
<dbReference type="InterPro" id="IPR001845">
    <property type="entry name" value="HTH_ArsR_DNA-bd_dom"/>
</dbReference>
<evidence type="ECO:0000313" key="9">
    <source>
        <dbReference type="Proteomes" id="UP001081709"/>
    </source>
</evidence>
<sequence length="136" mass="14868">MPFMNQMADPAGGEPGGNRATSTPGGIAVDERPRPTGKPAVRALPPEISERASELFKALGDPTRLRLLYLIAGSDTSEICSHELSVALEVSAPTITHHMKKLAAARLVNREQRGKWAYYTVNPDEFDRIHALIHEL</sequence>
<feature type="region of interest" description="Disordered" evidence="4">
    <location>
        <begin position="1"/>
        <end position="42"/>
    </location>
</feature>
<dbReference type="InterPro" id="IPR011991">
    <property type="entry name" value="ArsR-like_HTH"/>
</dbReference>
<evidence type="ECO:0000256" key="4">
    <source>
        <dbReference type="SAM" id="MobiDB-lite"/>
    </source>
</evidence>
<protein>
    <submittedName>
        <fullName evidence="7">Metalloregulator ArsR/SmtB family transcription factor</fullName>
    </submittedName>
</protein>
<dbReference type="EMBL" id="JAPMKV010000003">
    <property type="protein sequence ID" value="MCX7445017.1"/>
    <property type="molecule type" value="Genomic_DNA"/>
</dbReference>
<dbReference type="PRINTS" id="PR00778">
    <property type="entry name" value="HTHARSR"/>
</dbReference>
<evidence type="ECO:0000256" key="1">
    <source>
        <dbReference type="ARBA" id="ARBA00023015"/>
    </source>
</evidence>
<dbReference type="GO" id="GO:0003700">
    <property type="term" value="F:DNA-binding transcription factor activity"/>
    <property type="evidence" value="ECO:0007669"/>
    <property type="project" value="InterPro"/>
</dbReference>
<dbReference type="InterPro" id="IPR051081">
    <property type="entry name" value="HTH_MetalResp_TranReg"/>
</dbReference>
<dbReference type="SMART" id="SM00418">
    <property type="entry name" value="HTH_ARSR"/>
    <property type="match status" value="1"/>
</dbReference>
<dbReference type="Pfam" id="PF01022">
    <property type="entry name" value="HTH_5"/>
    <property type="match status" value="1"/>
</dbReference>
<dbReference type="Proteomes" id="UP001081709">
    <property type="component" value="Unassembled WGS sequence"/>
</dbReference>
<dbReference type="AlphaFoldDB" id="A0A9Q4GKH4"/>
<dbReference type="SUPFAM" id="SSF46785">
    <property type="entry name" value="Winged helix' DNA-binding domain"/>
    <property type="match status" value="1"/>
</dbReference>
<dbReference type="Proteomes" id="UP001071478">
    <property type="component" value="Unassembled WGS sequence"/>
</dbReference>
<dbReference type="NCBIfam" id="NF033788">
    <property type="entry name" value="HTH_metalloreg"/>
    <property type="match status" value="1"/>
</dbReference>
<name>A0A9Q4GKH4_9CORY</name>
<dbReference type="InterPro" id="IPR036390">
    <property type="entry name" value="WH_DNA-bd_sf"/>
</dbReference>
<dbReference type="Gene3D" id="1.10.10.10">
    <property type="entry name" value="Winged helix-like DNA-binding domain superfamily/Winged helix DNA-binding domain"/>
    <property type="match status" value="1"/>
</dbReference>
<evidence type="ECO:0000313" key="7">
    <source>
        <dbReference type="EMBL" id="MCX7468217.1"/>
    </source>
</evidence>
<dbReference type="GO" id="GO:0003677">
    <property type="term" value="F:DNA binding"/>
    <property type="evidence" value="ECO:0007669"/>
    <property type="project" value="UniProtKB-KW"/>
</dbReference>
<keyword evidence="2" id="KW-0238">DNA-binding</keyword>
<evidence type="ECO:0000313" key="6">
    <source>
        <dbReference type="EMBL" id="MCX7445017.1"/>
    </source>
</evidence>
<dbReference type="PROSITE" id="PS50987">
    <property type="entry name" value="HTH_ARSR_2"/>
    <property type="match status" value="1"/>
</dbReference>
<reference evidence="7" key="1">
    <citation type="submission" date="2022-11" db="EMBL/GenBank/DDBJ databases">
        <title>Corynebacterium sp. isolated from Penguins.</title>
        <authorList>
            <person name="Sedlar K."/>
            <person name="Svec P."/>
        </authorList>
    </citation>
    <scope>NUCLEOTIDE SEQUENCE</scope>
    <source>
        <strain evidence="6">P7003</strain>
        <strain evidence="7">P7374</strain>
    </source>
</reference>
<proteinExistence type="predicted"/>
<feature type="domain" description="HTH arsR-type" evidence="5">
    <location>
        <begin position="44"/>
        <end position="136"/>
    </location>
</feature>
<gene>
    <name evidence="6" type="ORF">OS125_07130</name>
    <name evidence="7" type="ORF">OS129_04895</name>
</gene>
<accession>A0A9Q4GKH4</accession>
<keyword evidence="1" id="KW-0805">Transcription regulation</keyword>
<keyword evidence="3" id="KW-0804">Transcription</keyword>